<feature type="region of interest" description="Disordered" evidence="9">
    <location>
        <begin position="691"/>
        <end position="710"/>
    </location>
</feature>
<evidence type="ECO:0000256" key="7">
    <source>
        <dbReference type="ARBA" id="ARBA00047899"/>
    </source>
</evidence>
<name>A0A1M5BCX1_STRHI</name>
<dbReference type="NCBIfam" id="NF033483">
    <property type="entry name" value="PknB_PASTA_kin"/>
    <property type="match status" value="1"/>
</dbReference>
<evidence type="ECO:0000259" key="12">
    <source>
        <dbReference type="PROSITE" id="PS51178"/>
    </source>
</evidence>
<dbReference type="EC" id="2.7.11.1" evidence="1"/>
<dbReference type="CDD" id="cd06575">
    <property type="entry name" value="PASTA_Pbp2x-like_2"/>
    <property type="match status" value="1"/>
</dbReference>
<dbReference type="SUPFAM" id="SSF54184">
    <property type="entry name" value="Penicillin-binding protein 2x (pbp-2x), c-terminal domain"/>
    <property type="match status" value="1"/>
</dbReference>
<dbReference type="STRING" id="2017.SAMN05444320_103511"/>
<evidence type="ECO:0000313" key="14">
    <source>
        <dbReference type="Proteomes" id="UP000184501"/>
    </source>
</evidence>
<dbReference type="EMBL" id="FQVN01000003">
    <property type="protein sequence ID" value="SHF40288.1"/>
    <property type="molecule type" value="Genomic_DNA"/>
</dbReference>
<dbReference type="SUPFAM" id="SSF56112">
    <property type="entry name" value="Protein kinase-like (PK-like)"/>
    <property type="match status" value="1"/>
</dbReference>
<dbReference type="InterPro" id="IPR008271">
    <property type="entry name" value="Ser/Thr_kinase_AS"/>
</dbReference>
<reference evidence="13 14" key="1">
    <citation type="submission" date="2016-11" db="EMBL/GenBank/DDBJ databases">
        <authorList>
            <person name="Jaros S."/>
            <person name="Januszkiewicz K."/>
            <person name="Wedrychowicz H."/>
        </authorList>
    </citation>
    <scope>NUCLEOTIDE SEQUENCE [LARGE SCALE GENOMIC DNA]</scope>
    <source>
        <strain evidence="13 14">DSM 44523</strain>
    </source>
</reference>
<dbReference type="PROSITE" id="PS50011">
    <property type="entry name" value="PROTEIN_KINASE_DOM"/>
    <property type="match status" value="1"/>
</dbReference>
<feature type="domain" description="PASTA" evidence="12">
    <location>
        <begin position="651"/>
        <end position="710"/>
    </location>
</feature>
<keyword evidence="5 13" id="KW-0418">Kinase</keyword>
<dbReference type="GO" id="GO:0004674">
    <property type="term" value="F:protein serine/threonine kinase activity"/>
    <property type="evidence" value="ECO:0007669"/>
    <property type="project" value="UniProtKB-KW"/>
</dbReference>
<keyword evidence="10" id="KW-0812">Transmembrane</keyword>
<keyword evidence="2 13" id="KW-0723">Serine/threonine-protein kinase</keyword>
<dbReference type="PROSITE" id="PS51178">
    <property type="entry name" value="PASTA"/>
    <property type="match status" value="4"/>
</dbReference>
<protein>
    <recommendedName>
        <fullName evidence="1">non-specific serine/threonine protein kinase</fullName>
        <ecNumber evidence="1">2.7.11.1</ecNumber>
    </recommendedName>
</protein>
<evidence type="ECO:0000259" key="11">
    <source>
        <dbReference type="PROSITE" id="PS50011"/>
    </source>
</evidence>
<evidence type="ECO:0000256" key="4">
    <source>
        <dbReference type="ARBA" id="ARBA00022741"/>
    </source>
</evidence>
<keyword evidence="14" id="KW-1185">Reference proteome</keyword>
<organism evidence="13 14">
    <name type="scientific">Streptoalloteichus hindustanus</name>
    <dbReference type="NCBI Taxonomy" id="2017"/>
    <lineage>
        <taxon>Bacteria</taxon>
        <taxon>Bacillati</taxon>
        <taxon>Actinomycetota</taxon>
        <taxon>Actinomycetes</taxon>
        <taxon>Pseudonocardiales</taxon>
        <taxon>Pseudonocardiaceae</taxon>
        <taxon>Streptoalloteichus</taxon>
    </lineage>
</organism>
<dbReference type="Pfam" id="PF03793">
    <property type="entry name" value="PASTA"/>
    <property type="match status" value="4"/>
</dbReference>
<dbReference type="SMART" id="SM00740">
    <property type="entry name" value="PASTA"/>
    <property type="match status" value="4"/>
</dbReference>
<feature type="region of interest" description="Disordered" evidence="9">
    <location>
        <begin position="298"/>
        <end position="322"/>
    </location>
</feature>
<dbReference type="GO" id="GO:0005524">
    <property type="term" value="F:ATP binding"/>
    <property type="evidence" value="ECO:0007669"/>
    <property type="project" value="UniProtKB-KW"/>
</dbReference>
<evidence type="ECO:0000256" key="9">
    <source>
        <dbReference type="SAM" id="MobiDB-lite"/>
    </source>
</evidence>
<comment type="catalytic activity">
    <reaction evidence="7">
        <text>L-threonyl-[protein] + ATP = O-phospho-L-threonyl-[protein] + ADP + H(+)</text>
        <dbReference type="Rhea" id="RHEA:46608"/>
        <dbReference type="Rhea" id="RHEA-COMP:11060"/>
        <dbReference type="Rhea" id="RHEA-COMP:11605"/>
        <dbReference type="ChEBI" id="CHEBI:15378"/>
        <dbReference type="ChEBI" id="CHEBI:30013"/>
        <dbReference type="ChEBI" id="CHEBI:30616"/>
        <dbReference type="ChEBI" id="CHEBI:61977"/>
        <dbReference type="ChEBI" id="CHEBI:456216"/>
        <dbReference type="EC" id="2.7.11.1"/>
    </reaction>
</comment>
<dbReference type="PANTHER" id="PTHR43289">
    <property type="entry name" value="MITOGEN-ACTIVATED PROTEIN KINASE KINASE KINASE 20-RELATED"/>
    <property type="match status" value="1"/>
</dbReference>
<evidence type="ECO:0000256" key="5">
    <source>
        <dbReference type="ARBA" id="ARBA00022777"/>
    </source>
</evidence>
<evidence type="ECO:0000256" key="6">
    <source>
        <dbReference type="ARBA" id="ARBA00022840"/>
    </source>
</evidence>
<dbReference type="Pfam" id="PF00069">
    <property type="entry name" value="Pkinase"/>
    <property type="match status" value="1"/>
</dbReference>
<keyword evidence="10" id="KW-1133">Transmembrane helix</keyword>
<dbReference type="CDD" id="cd14014">
    <property type="entry name" value="STKc_PknB_like"/>
    <property type="match status" value="1"/>
</dbReference>
<dbReference type="PROSITE" id="PS00108">
    <property type="entry name" value="PROTEIN_KINASE_ST"/>
    <property type="match status" value="1"/>
</dbReference>
<dbReference type="Gene3D" id="3.30.10.20">
    <property type="match status" value="4"/>
</dbReference>
<feature type="domain" description="PASTA" evidence="12">
    <location>
        <begin position="580"/>
        <end position="648"/>
    </location>
</feature>
<feature type="transmembrane region" description="Helical" evidence="10">
    <location>
        <begin position="421"/>
        <end position="442"/>
    </location>
</feature>
<sequence>MDRRGVELIGTVLEHRYRVDALLARGGMSVVYRGLDTRLDRPVAIKVMDDRFSGDRKFTDRFEREARAAARLHHPGIVAVHDQGVDRRVDGDRVFLVMELVEGGTVRDLLREHGALPVPLALSVLEPVLSALAAAHNAGLVHRDVKPENVLIGRGGVVKVADFGLVRAVAEAGTTSASVILGTVAYLAPEQVATGAADARSDVYSAGLVLYEMLTGVPPYTGDTALSVAYRHVNDDVPAPSTAAAGIPPALDELVVQATRRDPATRPQDAAAFLLALQRVRAALNIDRVTVPTPTTVPAAAAASNGSHPSTPPAPLAADPPTERIPAVRDIDETQRIAPVSSATMVHPAPAQSGPQPIGPQGTRAMSRTDLAPAATPQVGTPPGGTPAPGAVQPDRAAERNGKKPGGAKAAARRRPSRRLFTLWIVVVLVLASLVGGVAWWLGSGRWATIPKVANFERATAENVLRGADLVPRVREENDDSVEQGKVVRTDPDTGVQVLRGAEVTVVVSKGRPKVPEVPAGAALQDAETAIRDAKLQPRTDKGLDEFHESVPEGRVIRLNPEPGTPAPAGTPVTIILSKGAKPTPVPDVRGMSRDDAFAALRKEGFEPYDAGAEFSEQHDNGKVITTKPGPGETLTKQNRRVGVVVSNAVTVPRFQGSTLQDAKKTAEELKLKLKARGLRPDKHSLVLDQSVDPGTKVKPGTEIEVETFP</sequence>
<feature type="compositionally biased region" description="Low complexity" evidence="9">
    <location>
        <begin position="372"/>
        <end position="381"/>
    </location>
</feature>
<dbReference type="AlphaFoldDB" id="A0A1M5BCX1"/>
<dbReference type="InterPro" id="IPR005543">
    <property type="entry name" value="PASTA_dom"/>
</dbReference>
<dbReference type="Proteomes" id="UP000184501">
    <property type="component" value="Unassembled WGS sequence"/>
</dbReference>
<feature type="region of interest" description="Disordered" evidence="9">
    <location>
        <begin position="342"/>
        <end position="413"/>
    </location>
</feature>
<evidence type="ECO:0000313" key="13">
    <source>
        <dbReference type="EMBL" id="SHF40288.1"/>
    </source>
</evidence>
<evidence type="ECO:0000256" key="10">
    <source>
        <dbReference type="SAM" id="Phobius"/>
    </source>
</evidence>
<feature type="domain" description="PASTA" evidence="12">
    <location>
        <begin position="443"/>
        <end position="510"/>
    </location>
</feature>
<evidence type="ECO:0000256" key="3">
    <source>
        <dbReference type="ARBA" id="ARBA00022679"/>
    </source>
</evidence>
<dbReference type="GO" id="GO:0045717">
    <property type="term" value="P:negative regulation of fatty acid biosynthetic process"/>
    <property type="evidence" value="ECO:0007669"/>
    <property type="project" value="UniProtKB-ARBA"/>
</dbReference>
<dbReference type="PANTHER" id="PTHR43289:SF34">
    <property type="entry name" value="SERINE_THREONINE-PROTEIN KINASE YBDM-RELATED"/>
    <property type="match status" value="1"/>
</dbReference>
<evidence type="ECO:0000256" key="8">
    <source>
        <dbReference type="ARBA" id="ARBA00048679"/>
    </source>
</evidence>
<dbReference type="Gene3D" id="3.30.200.20">
    <property type="entry name" value="Phosphorylase Kinase, domain 1"/>
    <property type="match status" value="1"/>
</dbReference>
<proteinExistence type="predicted"/>
<feature type="domain" description="PASTA" evidence="12">
    <location>
        <begin position="511"/>
        <end position="579"/>
    </location>
</feature>
<gene>
    <name evidence="13" type="ORF">SAMN05444320_103511</name>
</gene>
<dbReference type="FunFam" id="1.10.510.10:FF:000021">
    <property type="entry name" value="Serine/threonine protein kinase"/>
    <property type="match status" value="1"/>
</dbReference>
<dbReference type="InterPro" id="IPR000719">
    <property type="entry name" value="Prot_kinase_dom"/>
</dbReference>
<comment type="catalytic activity">
    <reaction evidence="8">
        <text>L-seryl-[protein] + ATP = O-phospho-L-seryl-[protein] + ADP + H(+)</text>
        <dbReference type="Rhea" id="RHEA:17989"/>
        <dbReference type="Rhea" id="RHEA-COMP:9863"/>
        <dbReference type="Rhea" id="RHEA-COMP:11604"/>
        <dbReference type="ChEBI" id="CHEBI:15378"/>
        <dbReference type="ChEBI" id="CHEBI:29999"/>
        <dbReference type="ChEBI" id="CHEBI:30616"/>
        <dbReference type="ChEBI" id="CHEBI:83421"/>
        <dbReference type="ChEBI" id="CHEBI:456216"/>
        <dbReference type="EC" id="2.7.11.1"/>
    </reaction>
</comment>
<keyword evidence="3" id="KW-0808">Transferase</keyword>
<keyword evidence="4" id="KW-0547">Nucleotide-binding</keyword>
<evidence type="ECO:0000256" key="1">
    <source>
        <dbReference type="ARBA" id="ARBA00012513"/>
    </source>
</evidence>
<dbReference type="CDD" id="cd06577">
    <property type="entry name" value="PASTA_pknB"/>
    <property type="match status" value="3"/>
</dbReference>
<keyword evidence="6" id="KW-0067">ATP-binding</keyword>
<dbReference type="InterPro" id="IPR011009">
    <property type="entry name" value="Kinase-like_dom_sf"/>
</dbReference>
<dbReference type="SMART" id="SM00220">
    <property type="entry name" value="S_TKc"/>
    <property type="match status" value="1"/>
</dbReference>
<keyword evidence="10" id="KW-0472">Membrane</keyword>
<dbReference type="FunFam" id="3.30.200.20:FF:000035">
    <property type="entry name" value="Serine/threonine protein kinase Stk1"/>
    <property type="match status" value="1"/>
</dbReference>
<dbReference type="RefSeq" id="WP_268844423.1">
    <property type="nucleotide sequence ID" value="NZ_FQVN01000003.1"/>
</dbReference>
<accession>A0A1M5BCX1</accession>
<feature type="domain" description="Protein kinase" evidence="11">
    <location>
        <begin position="17"/>
        <end position="284"/>
    </location>
</feature>
<evidence type="ECO:0000256" key="2">
    <source>
        <dbReference type="ARBA" id="ARBA00022527"/>
    </source>
</evidence>
<dbReference type="Gene3D" id="1.10.510.10">
    <property type="entry name" value="Transferase(Phosphotransferase) domain 1"/>
    <property type="match status" value="1"/>
</dbReference>